<keyword evidence="2" id="KW-1185">Reference proteome</keyword>
<sequence length="87" mass="10414">MWSRYYSIFLFLESRFRSPLDCYLRATTSTHDIDTRRDNINIRDPTDELETSRGELEVQFQSHSQCNDWNILSKQTPKSKVQERLPT</sequence>
<accession>A0AAE0C5Z1</accession>
<organism evidence="1 2">
    <name type="scientific">Cymbomonas tetramitiformis</name>
    <dbReference type="NCBI Taxonomy" id="36881"/>
    <lineage>
        <taxon>Eukaryota</taxon>
        <taxon>Viridiplantae</taxon>
        <taxon>Chlorophyta</taxon>
        <taxon>Pyramimonadophyceae</taxon>
        <taxon>Pyramimonadales</taxon>
        <taxon>Pyramimonadaceae</taxon>
        <taxon>Cymbomonas</taxon>
    </lineage>
</organism>
<evidence type="ECO:0000313" key="1">
    <source>
        <dbReference type="EMBL" id="KAK3248373.1"/>
    </source>
</evidence>
<dbReference type="AlphaFoldDB" id="A0AAE0C5Z1"/>
<proteinExistence type="predicted"/>
<gene>
    <name evidence="1" type="ORF">CYMTET_42155</name>
</gene>
<dbReference type="EMBL" id="LGRX02028153">
    <property type="protein sequence ID" value="KAK3248373.1"/>
    <property type="molecule type" value="Genomic_DNA"/>
</dbReference>
<evidence type="ECO:0000313" key="2">
    <source>
        <dbReference type="Proteomes" id="UP001190700"/>
    </source>
</evidence>
<reference evidence="1 2" key="1">
    <citation type="journal article" date="2015" name="Genome Biol. Evol.">
        <title>Comparative Genomics of a Bacterivorous Green Alga Reveals Evolutionary Causalities and Consequences of Phago-Mixotrophic Mode of Nutrition.</title>
        <authorList>
            <person name="Burns J.A."/>
            <person name="Paasch A."/>
            <person name="Narechania A."/>
            <person name="Kim E."/>
        </authorList>
    </citation>
    <scope>NUCLEOTIDE SEQUENCE [LARGE SCALE GENOMIC DNA]</scope>
    <source>
        <strain evidence="1 2">PLY_AMNH</strain>
    </source>
</reference>
<dbReference type="Proteomes" id="UP001190700">
    <property type="component" value="Unassembled WGS sequence"/>
</dbReference>
<protein>
    <submittedName>
        <fullName evidence="1">Uncharacterized protein</fullName>
    </submittedName>
</protein>
<name>A0AAE0C5Z1_9CHLO</name>
<comment type="caution">
    <text evidence="1">The sequence shown here is derived from an EMBL/GenBank/DDBJ whole genome shotgun (WGS) entry which is preliminary data.</text>
</comment>